<dbReference type="EMBL" id="GBXM01045550">
    <property type="protein sequence ID" value="JAH63027.1"/>
    <property type="molecule type" value="Transcribed_RNA"/>
</dbReference>
<organism evidence="1">
    <name type="scientific">Anguilla anguilla</name>
    <name type="common">European freshwater eel</name>
    <name type="synonym">Muraena anguilla</name>
    <dbReference type="NCBI Taxonomy" id="7936"/>
    <lineage>
        <taxon>Eukaryota</taxon>
        <taxon>Metazoa</taxon>
        <taxon>Chordata</taxon>
        <taxon>Craniata</taxon>
        <taxon>Vertebrata</taxon>
        <taxon>Euteleostomi</taxon>
        <taxon>Actinopterygii</taxon>
        <taxon>Neopterygii</taxon>
        <taxon>Teleostei</taxon>
        <taxon>Anguilliformes</taxon>
        <taxon>Anguillidae</taxon>
        <taxon>Anguilla</taxon>
    </lineage>
</organism>
<accession>A0A0E9UBC9</accession>
<reference evidence="1" key="2">
    <citation type="journal article" date="2015" name="Fish Shellfish Immunol.">
        <title>Early steps in the European eel (Anguilla anguilla)-Vibrio vulnificus interaction in the gills: Role of the RtxA13 toxin.</title>
        <authorList>
            <person name="Callol A."/>
            <person name="Pajuelo D."/>
            <person name="Ebbesson L."/>
            <person name="Teles M."/>
            <person name="MacKenzie S."/>
            <person name="Amaro C."/>
        </authorList>
    </citation>
    <scope>NUCLEOTIDE SEQUENCE</scope>
</reference>
<evidence type="ECO:0000313" key="1">
    <source>
        <dbReference type="EMBL" id="JAH63027.1"/>
    </source>
</evidence>
<proteinExistence type="predicted"/>
<dbReference type="AlphaFoldDB" id="A0A0E9UBC9"/>
<sequence length="24" mass="2827">MPLSHFHFLILTIGIIRHCIHLTL</sequence>
<reference evidence="1" key="1">
    <citation type="submission" date="2014-11" db="EMBL/GenBank/DDBJ databases">
        <authorList>
            <person name="Amaro Gonzalez C."/>
        </authorList>
    </citation>
    <scope>NUCLEOTIDE SEQUENCE</scope>
</reference>
<name>A0A0E9UBC9_ANGAN</name>
<protein>
    <submittedName>
        <fullName evidence="1">Uncharacterized protein</fullName>
    </submittedName>
</protein>